<dbReference type="Pfam" id="PF00023">
    <property type="entry name" value="Ank"/>
    <property type="match status" value="2"/>
</dbReference>
<proteinExistence type="predicted"/>
<name>A0A812KC13_SYMPI</name>
<dbReference type="SMART" id="SM00248">
    <property type="entry name" value="ANK"/>
    <property type="match status" value="5"/>
</dbReference>
<dbReference type="OrthoDB" id="71307at2759"/>
<dbReference type="PANTHER" id="PTHR24133:SF40">
    <property type="entry name" value="ANKYRIN REPEAT DOMAIN 44"/>
    <property type="match status" value="1"/>
</dbReference>
<feature type="repeat" description="ANK" evidence="1">
    <location>
        <begin position="289"/>
        <end position="321"/>
    </location>
</feature>
<organism evidence="2 3">
    <name type="scientific">Symbiodinium pilosum</name>
    <name type="common">Dinoflagellate</name>
    <dbReference type="NCBI Taxonomy" id="2952"/>
    <lineage>
        <taxon>Eukaryota</taxon>
        <taxon>Sar</taxon>
        <taxon>Alveolata</taxon>
        <taxon>Dinophyceae</taxon>
        <taxon>Suessiales</taxon>
        <taxon>Symbiodiniaceae</taxon>
        <taxon>Symbiodinium</taxon>
    </lineage>
</organism>
<comment type="caution">
    <text evidence="2">The sequence shown here is derived from an EMBL/GenBank/DDBJ whole genome shotgun (WGS) entry which is preliminary data.</text>
</comment>
<sequence>MAYEGAQGNIVVFDDSVGNAAFVSHQWVAPDHPDPDLRQMKVLQDVLRRFLTSQGSIPVDYATEIHLPTAKGIPFQEFQSCPLFIWYDYFSVPQHHADRPNLARAVSAEGSALQMRAINSIPAYVVKSRYFFALCPVIDCPLQGRVLNAMSWSRRGWCRVERASRELSEHDTWILIQSSTSLQVVHTNLSFPGACVGEGEFTVNRDRAKLAPVMRMILSRKLRLSLQAGDFPSFRRHLNLQSVHFRDLDVEPILHPVPGCQPEGAPGADAVTQFLHQNGFTRVSCRDKGGWWPLHYAALSGRMELIEGLLLQRADPNRRTAKDEPWVSALDLAVFYKHNQVAQLLIAAKARLAGGLFPALHQAAMADNPEGIRLLCRAGSDALASNWAFLGTLEMASSYGAVYAMEELLQQAQHDPLALSRALIGASSFRGGSAEIVERLLRMRADVDFQWDNHRDFTKVGCLVANAASLQHRLGRRGALSVQAYHWQGRTPLMAAVQSAQYEAAAALIAAGATLDITNSRGWMAADFAEGHLLPIFLKQGLAGKREECKRVSSLALSNCYISV</sequence>
<dbReference type="AlphaFoldDB" id="A0A812KC13"/>
<dbReference type="Proteomes" id="UP000649617">
    <property type="component" value="Unassembled WGS sequence"/>
</dbReference>
<dbReference type="EMBL" id="CAJNIZ010003681">
    <property type="protein sequence ID" value="CAE7224820.1"/>
    <property type="molecule type" value="Genomic_DNA"/>
</dbReference>
<accession>A0A812KC13</accession>
<dbReference type="Gene3D" id="1.25.40.20">
    <property type="entry name" value="Ankyrin repeat-containing domain"/>
    <property type="match status" value="2"/>
</dbReference>
<evidence type="ECO:0000313" key="3">
    <source>
        <dbReference type="Proteomes" id="UP000649617"/>
    </source>
</evidence>
<dbReference type="InterPro" id="IPR052391">
    <property type="entry name" value="E3_Ligase-Neurotoxin"/>
</dbReference>
<dbReference type="SUPFAM" id="SSF48403">
    <property type="entry name" value="Ankyrin repeat"/>
    <property type="match status" value="1"/>
</dbReference>
<reference evidence="2" key="1">
    <citation type="submission" date="2021-02" db="EMBL/GenBank/DDBJ databases">
        <authorList>
            <person name="Dougan E. K."/>
            <person name="Rhodes N."/>
            <person name="Thang M."/>
            <person name="Chan C."/>
        </authorList>
    </citation>
    <scope>NUCLEOTIDE SEQUENCE</scope>
</reference>
<gene>
    <name evidence="2" type="primary">Kidins220</name>
    <name evidence="2" type="ORF">SPIL2461_LOCUS3120</name>
</gene>
<keyword evidence="1" id="KW-0040">ANK repeat</keyword>
<evidence type="ECO:0000256" key="1">
    <source>
        <dbReference type="PROSITE-ProRule" id="PRU00023"/>
    </source>
</evidence>
<protein>
    <submittedName>
        <fullName evidence="2">Kidins220 protein</fullName>
    </submittedName>
</protein>
<keyword evidence="3" id="KW-1185">Reference proteome</keyword>
<dbReference type="PROSITE" id="PS50088">
    <property type="entry name" value="ANK_REPEAT"/>
    <property type="match status" value="2"/>
</dbReference>
<dbReference type="PANTHER" id="PTHR24133">
    <property type="entry name" value="ANKYRIN DOMAIN-CONTAINING"/>
    <property type="match status" value="1"/>
</dbReference>
<feature type="repeat" description="ANK" evidence="1">
    <location>
        <begin position="488"/>
        <end position="520"/>
    </location>
</feature>
<dbReference type="PROSITE" id="PS50297">
    <property type="entry name" value="ANK_REP_REGION"/>
    <property type="match status" value="2"/>
</dbReference>
<evidence type="ECO:0000313" key="2">
    <source>
        <dbReference type="EMBL" id="CAE7224820.1"/>
    </source>
</evidence>
<dbReference type="InterPro" id="IPR002110">
    <property type="entry name" value="Ankyrin_rpt"/>
</dbReference>
<dbReference type="InterPro" id="IPR036770">
    <property type="entry name" value="Ankyrin_rpt-contain_sf"/>
</dbReference>